<accession>A0ACC3CSU5</accession>
<keyword evidence="2" id="KW-1185">Reference proteome</keyword>
<dbReference type="EMBL" id="JAWDJW010012349">
    <property type="protein sequence ID" value="KAK3044155.1"/>
    <property type="molecule type" value="Genomic_DNA"/>
</dbReference>
<name>A0ACC3CSU5_9PEZI</name>
<protein>
    <submittedName>
        <fullName evidence="1">Uncharacterized protein</fullName>
    </submittedName>
</protein>
<sequence length="298" mass="33238">MVKRWETSLTQRHSLRTLREVILAFRSAVHLNDEDGKEYRYSISNPDVYHQVLVIALRHVPDALQHHLPVKETGAGKIRLSTDNKKFRTLTPALKSHTASINHLLETLSDAATLNMTLSSVLALLPYLLSFKKLVRTISKTVASVWSSSSNSETTRIAAFLVLRRLVVIGDSGIKEAILKTTYQGLIRGSRATTIHTIAGVNLMKNSAAELWGLDPNIGYTTGFTFMRQLAIHLRQSITNNAQESYKQVYNWQYVHSLDFWSRVLSSHCTSLAEASAGGESPLRPLMYPVVQVTLGAI</sequence>
<dbReference type="Proteomes" id="UP001186974">
    <property type="component" value="Unassembled WGS sequence"/>
</dbReference>
<feature type="non-terminal residue" evidence="1">
    <location>
        <position position="298"/>
    </location>
</feature>
<gene>
    <name evidence="1" type="ORF">LTS18_002031</name>
</gene>
<reference evidence="1" key="1">
    <citation type="submission" date="2024-09" db="EMBL/GenBank/DDBJ databases">
        <title>Black Yeasts Isolated from many extreme environments.</title>
        <authorList>
            <person name="Coleine C."/>
            <person name="Stajich J.E."/>
            <person name="Selbmann L."/>
        </authorList>
    </citation>
    <scope>NUCLEOTIDE SEQUENCE</scope>
    <source>
        <strain evidence="1">CCFEE 5737</strain>
    </source>
</reference>
<evidence type="ECO:0000313" key="1">
    <source>
        <dbReference type="EMBL" id="KAK3044155.1"/>
    </source>
</evidence>
<proteinExistence type="predicted"/>
<evidence type="ECO:0000313" key="2">
    <source>
        <dbReference type="Proteomes" id="UP001186974"/>
    </source>
</evidence>
<comment type="caution">
    <text evidence="1">The sequence shown here is derived from an EMBL/GenBank/DDBJ whole genome shotgun (WGS) entry which is preliminary data.</text>
</comment>
<organism evidence="1 2">
    <name type="scientific">Coniosporium uncinatum</name>
    <dbReference type="NCBI Taxonomy" id="93489"/>
    <lineage>
        <taxon>Eukaryota</taxon>
        <taxon>Fungi</taxon>
        <taxon>Dikarya</taxon>
        <taxon>Ascomycota</taxon>
        <taxon>Pezizomycotina</taxon>
        <taxon>Dothideomycetes</taxon>
        <taxon>Dothideomycetes incertae sedis</taxon>
        <taxon>Coniosporium</taxon>
    </lineage>
</organism>